<accession>A0A9P6D9N0</accession>
<gene>
    <name evidence="2" type="ORF">BDN71DRAFT_1458043</name>
</gene>
<sequence length="64" mass="7154">MHIALEGEGIFGSSRGGQAETEQRMGVASNRSERSRPAIIYRILVAVVQGAERWWNWAKQPRAS</sequence>
<feature type="non-terminal residue" evidence="2">
    <location>
        <position position="64"/>
    </location>
</feature>
<protein>
    <submittedName>
        <fullName evidence="2">Uncharacterized protein</fullName>
    </submittedName>
</protein>
<dbReference type="EMBL" id="MU154746">
    <property type="protein sequence ID" value="KAF9487838.1"/>
    <property type="molecule type" value="Genomic_DNA"/>
</dbReference>
<organism evidence="2 3">
    <name type="scientific">Pleurotus eryngii</name>
    <name type="common">Boletus of the steppes</name>
    <dbReference type="NCBI Taxonomy" id="5323"/>
    <lineage>
        <taxon>Eukaryota</taxon>
        <taxon>Fungi</taxon>
        <taxon>Dikarya</taxon>
        <taxon>Basidiomycota</taxon>
        <taxon>Agaricomycotina</taxon>
        <taxon>Agaricomycetes</taxon>
        <taxon>Agaricomycetidae</taxon>
        <taxon>Agaricales</taxon>
        <taxon>Pleurotineae</taxon>
        <taxon>Pleurotaceae</taxon>
        <taxon>Pleurotus</taxon>
    </lineage>
</organism>
<keyword evidence="3" id="KW-1185">Reference proteome</keyword>
<dbReference type="Proteomes" id="UP000807025">
    <property type="component" value="Unassembled WGS sequence"/>
</dbReference>
<evidence type="ECO:0000256" key="1">
    <source>
        <dbReference type="SAM" id="MobiDB-lite"/>
    </source>
</evidence>
<proteinExistence type="predicted"/>
<dbReference type="AlphaFoldDB" id="A0A9P6D9N0"/>
<feature type="region of interest" description="Disordered" evidence="1">
    <location>
        <begin position="1"/>
        <end position="33"/>
    </location>
</feature>
<reference evidence="2" key="1">
    <citation type="submission" date="2020-11" db="EMBL/GenBank/DDBJ databases">
        <authorList>
            <consortium name="DOE Joint Genome Institute"/>
            <person name="Ahrendt S."/>
            <person name="Riley R."/>
            <person name="Andreopoulos W."/>
            <person name="Labutti K."/>
            <person name="Pangilinan J."/>
            <person name="Ruiz-Duenas F.J."/>
            <person name="Barrasa J.M."/>
            <person name="Sanchez-Garcia M."/>
            <person name="Camarero S."/>
            <person name="Miyauchi S."/>
            <person name="Serrano A."/>
            <person name="Linde D."/>
            <person name="Babiker R."/>
            <person name="Drula E."/>
            <person name="Ayuso-Fernandez I."/>
            <person name="Pacheco R."/>
            <person name="Padilla G."/>
            <person name="Ferreira P."/>
            <person name="Barriuso J."/>
            <person name="Kellner H."/>
            <person name="Castanera R."/>
            <person name="Alfaro M."/>
            <person name="Ramirez L."/>
            <person name="Pisabarro A.G."/>
            <person name="Kuo A."/>
            <person name="Tritt A."/>
            <person name="Lipzen A."/>
            <person name="He G."/>
            <person name="Yan M."/>
            <person name="Ng V."/>
            <person name="Cullen D."/>
            <person name="Martin F."/>
            <person name="Rosso M.-N."/>
            <person name="Henrissat B."/>
            <person name="Hibbett D."/>
            <person name="Martinez A.T."/>
            <person name="Grigoriev I.V."/>
        </authorList>
    </citation>
    <scope>NUCLEOTIDE SEQUENCE</scope>
    <source>
        <strain evidence="2">ATCC 90797</strain>
    </source>
</reference>
<comment type="caution">
    <text evidence="2">The sequence shown here is derived from an EMBL/GenBank/DDBJ whole genome shotgun (WGS) entry which is preliminary data.</text>
</comment>
<name>A0A9P6D9N0_PLEER</name>
<evidence type="ECO:0000313" key="3">
    <source>
        <dbReference type="Proteomes" id="UP000807025"/>
    </source>
</evidence>
<evidence type="ECO:0000313" key="2">
    <source>
        <dbReference type="EMBL" id="KAF9487838.1"/>
    </source>
</evidence>